<dbReference type="EMBL" id="KZ678783">
    <property type="protein sequence ID" value="PSR75236.1"/>
    <property type="molecule type" value="Genomic_DNA"/>
</dbReference>
<sequence>MDKTRNLRSLLASLPLVSWTRVLFAPSRKPSIGCGSVGILLAAAYQHRLAMHRMKKRVTFQPTAHKTRTAISRHQATLGPSVTGLYSQGLPPRTAAGPGWGFCQATDSYHMPSKLVYWAQTSPVPFFFPFPRELAAWECLAYQMRLDDKRPCLHCSGAPTLGRLARFILSRVTALSGSSSNHDRWRCYYCCCCSRVSSAGDGAANDYGIYVLKSSFWMGNAVWPIVEKYTCLTACLTNQNMYRL</sequence>
<dbReference type="Proteomes" id="UP000241462">
    <property type="component" value="Unassembled WGS sequence"/>
</dbReference>
<evidence type="ECO:0000313" key="2">
    <source>
        <dbReference type="Proteomes" id="UP000241462"/>
    </source>
</evidence>
<name>A0A2T2ZSK9_9PEZI</name>
<keyword evidence="2" id="KW-1185">Reference proteome</keyword>
<dbReference type="AlphaFoldDB" id="A0A2T2ZSK9"/>
<organism evidence="1 2">
    <name type="scientific">Coniella lustricola</name>
    <dbReference type="NCBI Taxonomy" id="2025994"/>
    <lineage>
        <taxon>Eukaryota</taxon>
        <taxon>Fungi</taxon>
        <taxon>Dikarya</taxon>
        <taxon>Ascomycota</taxon>
        <taxon>Pezizomycotina</taxon>
        <taxon>Sordariomycetes</taxon>
        <taxon>Sordariomycetidae</taxon>
        <taxon>Diaporthales</taxon>
        <taxon>Schizoparmaceae</taxon>
        <taxon>Coniella</taxon>
    </lineage>
</organism>
<reference evidence="1 2" key="1">
    <citation type="journal article" date="2018" name="Mycol. Prog.">
        <title>Coniella lustricola, a new species from submerged detritus.</title>
        <authorList>
            <person name="Raudabaugh D.B."/>
            <person name="Iturriaga T."/>
            <person name="Carver A."/>
            <person name="Mondo S."/>
            <person name="Pangilinan J."/>
            <person name="Lipzen A."/>
            <person name="He G."/>
            <person name="Amirebrahimi M."/>
            <person name="Grigoriev I.V."/>
            <person name="Miller A.N."/>
        </authorList>
    </citation>
    <scope>NUCLEOTIDE SEQUENCE [LARGE SCALE GENOMIC DNA]</scope>
    <source>
        <strain evidence="1 2">B22-T-1</strain>
    </source>
</reference>
<accession>A0A2T2ZSK9</accession>
<proteinExistence type="predicted"/>
<gene>
    <name evidence="1" type="ORF">BD289DRAFT_447923</name>
</gene>
<protein>
    <submittedName>
        <fullName evidence="1">Uncharacterized protein</fullName>
    </submittedName>
</protein>
<evidence type="ECO:0000313" key="1">
    <source>
        <dbReference type="EMBL" id="PSR75236.1"/>
    </source>
</evidence>
<dbReference type="InParanoid" id="A0A2T2ZSK9"/>